<sequence>MTGRLDRWERLLERQMAAAPYVLLVISAVLSLSTGGSPWITSGLTALAAAWMWLAPRGAAGGAVYVAGLVVLIGALCTQGVWFASFFGFTGYLHSWQYLKGKWRAAGVTATAAISVTAYGGGLPEPTPSEILTRLFFTAAIVAAVSLFSFVGEVTAERSAERKRMVARLEETMRENAGLQAQLLVQAREAGVLDERQRMAAEIHDTLAQGLTGIITQLQAAKQAEDWQGHVDNAVRLARESLAEARRSVHAVGPGQLEAAPLPEALEGVVARWGELNKVRADFTVTGTVRPMHPEVEETLLRTAQEALANAAKHAGASRVGLTLSYMEDVVTLDVRDDGAGFDPERVRDGGGFGLTAMRKRVSRLAGTLEVESEPGTGTAISASVPAVARG</sequence>
<gene>
    <name evidence="18" type="ORF">PS9374_06112</name>
</gene>
<evidence type="ECO:0000256" key="14">
    <source>
        <dbReference type="ARBA" id="ARBA00024827"/>
    </source>
</evidence>
<dbReference type="GO" id="GO:0046872">
    <property type="term" value="F:metal ion binding"/>
    <property type="evidence" value="ECO:0007669"/>
    <property type="project" value="UniProtKB-KW"/>
</dbReference>
<keyword evidence="11" id="KW-0408">Iron</keyword>
<keyword evidence="19" id="KW-1185">Reference proteome</keyword>
<feature type="transmembrane region" description="Helical" evidence="16">
    <location>
        <begin position="135"/>
        <end position="156"/>
    </location>
</feature>
<dbReference type="GO" id="GO:0046983">
    <property type="term" value="F:protein dimerization activity"/>
    <property type="evidence" value="ECO:0007669"/>
    <property type="project" value="InterPro"/>
</dbReference>
<evidence type="ECO:0000256" key="4">
    <source>
        <dbReference type="ARBA" id="ARBA00012438"/>
    </source>
</evidence>
<reference evidence="19" key="2">
    <citation type="submission" date="2016-04" db="EMBL/GenBank/DDBJ databases">
        <title>Planomonospora sphaerica JCM9374 whole genome shotgun sequence.</title>
        <authorList>
            <person name="Suzuki T."/>
            <person name="Dohra H."/>
            <person name="Kodani S."/>
        </authorList>
    </citation>
    <scope>NUCLEOTIDE SEQUENCE [LARGE SCALE GENOMIC DNA]</scope>
    <source>
        <strain evidence="19">JCM 9374</strain>
    </source>
</reference>
<reference evidence="18 19" key="1">
    <citation type="journal article" date="2016" name="Genome Announc.">
        <title>Draft Genome Sequence of Planomonospora sphaerica JCM9374, a Rare Actinomycete.</title>
        <authorList>
            <person name="Dohra H."/>
            <person name="Suzuki T."/>
            <person name="Inoue Y."/>
            <person name="Kodani S."/>
        </authorList>
    </citation>
    <scope>NUCLEOTIDE SEQUENCE [LARGE SCALE GENOMIC DNA]</scope>
    <source>
        <strain evidence="18 19">JCM 9374</strain>
    </source>
</reference>
<keyword evidence="16" id="KW-0812">Transmembrane</keyword>
<dbReference type="CDD" id="cd16917">
    <property type="entry name" value="HATPase_UhpB-NarQ-NarX-like"/>
    <property type="match status" value="1"/>
</dbReference>
<dbReference type="Proteomes" id="UP000077701">
    <property type="component" value="Unassembled WGS sequence"/>
</dbReference>
<dbReference type="EMBL" id="BDCX01000017">
    <property type="protein sequence ID" value="GAT70430.1"/>
    <property type="molecule type" value="Genomic_DNA"/>
</dbReference>
<evidence type="ECO:0000313" key="19">
    <source>
        <dbReference type="Proteomes" id="UP000077701"/>
    </source>
</evidence>
<dbReference type="SUPFAM" id="SSF55874">
    <property type="entry name" value="ATPase domain of HSP90 chaperone/DNA topoisomerase II/histidine kinase"/>
    <property type="match status" value="1"/>
</dbReference>
<comment type="function">
    <text evidence="14">Member of the two-component regulatory system NreB/NreC involved in the control of dissimilatory nitrate/nitrite reduction in response to oxygen. NreB functions as a direct oxygen sensor histidine kinase which is autophosphorylated, in the absence of oxygen, probably at the conserved histidine residue, and transfers its phosphate group probably to a conserved aspartate residue of NreC. NreB/NreC activates the expression of the nitrate (narGHJI) and nitrite (nir) reductase operons, as well as the putative nitrate transporter gene narT.</text>
</comment>
<name>A0A171DN03_9ACTN</name>
<dbReference type="InterPro" id="IPR050482">
    <property type="entry name" value="Sensor_HK_TwoCompSys"/>
</dbReference>
<organism evidence="18 19">
    <name type="scientific">Planomonospora sphaerica</name>
    <dbReference type="NCBI Taxonomy" id="161355"/>
    <lineage>
        <taxon>Bacteria</taxon>
        <taxon>Bacillati</taxon>
        <taxon>Actinomycetota</taxon>
        <taxon>Actinomycetes</taxon>
        <taxon>Streptosporangiales</taxon>
        <taxon>Streptosporangiaceae</taxon>
        <taxon>Planomonospora</taxon>
    </lineage>
</organism>
<dbReference type="Pfam" id="PF07730">
    <property type="entry name" value="HisKA_3"/>
    <property type="match status" value="1"/>
</dbReference>
<evidence type="ECO:0000256" key="12">
    <source>
        <dbReference type="ARBA" id="ARBA00023012"/>
    </source>
</evidence>
<comment type="catalytic activity">
    <reaction evidence="1">
        <text>ATP + protein L-histidine = ADP + protein N-phospho-L-histidine.</text>
        <dbReference type="EC" id="2.7.13.3"/>
    </reaction>
</comment>
<dbReference type="InterPro" id="IPR003594">
    <property type="entry name" value="HATPase_dom"/>
</dbReference>
<dbReference type="PRINTS" id="PR00344">
    <property type="entry name" value="BCTRLSENSOR"/>
</dbReference>
<comment type="caution">
    <text evidence="18">The sequence shown here is derived from an EMBL/GenBank/DDBJ whole genome shotgun (WGS) entry which is preliminary data.</text>
</comment>
<comment type="cofactor">
    <cofactor evidence="2">
        <name>[4Fe-4S] cluster</name>
        <dbReference type="ChEBI" id="CHEBI:49883"/>
    </cofactor>
</comment>
<proteinExistence type="predicted"/>
<dbReference type="GO" id="GO:0005737">
    <property type="term" value="C:cytoplasm"/>
    <property type="evidence" value="ECO:0007669"/>
    <property type="project" value="UniProtKB-SubCell"/>
</dbReference>
<keyword evidence="8" id="KW-0808">Transferase</keyword>
<dbReference type="OrthoDB" id="144293at2"/>
<evidence type="ECO:0000256" key="8">
    <source>
        <dbReference type="ARBA" id="ARBA00022679"/>
    </source>
</evidence>
<dbReference type="InterPro" id="IPR005467">
    <property type="entry name" value="His_kinase_dom"/>
</dbReference>
<keyword evidence="16" id="KW-0472">Membrane</keyword>
<evidence type="ECO:0000256" key="3">
    <source>
        <dbReference type="ARBA" id="ARBA00004496"/>
    </source>
</evidence>
<accession>A0A171DN03</accession>
<keyword evidence="9" id="KW-0479">Metal-binding</keyword>
<evidence type="ECO:0000256" key="1">
    <source>
        <dbReference type="ARBA" id="ARBA00000085"/>
    </source>
</evidence>
<dbReference type="GO" id="GO:0016020">
    <property type="term" value="C:membrane"/>
    <property type="evidence" value="ECO:0007669"/>
    <property type="project" value="InterPro"/>
</dbReference>
<dbReference type="AlphaFoldDB" id="A0A171DN03"/>
<dbReference type="GO" id="GO:0051539">
    <property type="term" value="F:4 iron, 4 sulfur cluster binding"/>
    <property type="evidence" value="ECO:0007669"/>
    <property type="project" value="UniProtKB-KW"/>
</dbReference>
<dbReference type="PANTHER" id="PTHR24421:SF62">
    <property type="entry name" value="SENSORY TRANSDUCTION HISTIDINE KINASE"/>
    <property type="match status" value="1"/>
</dbReference>
<evidence type="ECO:0000256" key="6">
    <source>
        <dbReference type="ARBA" id="ARBA00022485"/>
    </source>
</evidence>
<feature type="transmembrane region" description="Helical" evidence="16">
    <location>
        <begin position="21"/>
        <end position="54"/>
    </location>
</feature>
<dbReference type="InterPro" id="IPR036890">
    <property type="entry name" value="HATPase_C_sf"/>
</dbReference>
<dbReference type="PROSITE" id="PS50109">
    <property type="entry name" value="HIS_KIN"/>
    <property type="match status" value="1"/>
</dbReference>
<evidence type="ECO:0000313" key="18">
    <source>
        <dbReference type="EMBL" id="GAT70430.1"/>
    </source>
</evidence>
<dbReference type="EC" id="2.7.13.3" evidence="4"/>
<keyword evidence="7" id="KW-0963">Cytoplasm</keyword>
<dbReference type="PANTHER" id="PTHR24421">
    <property type="entry name" value="NITRATE/NITRITE SENSOR PROTEIN NARX-RELATED"/>
    <property type="match status" value="1"/>
</dbReference>
<dbReference type="RefSeq" id="WP_068902657.1">
    <property type="nucleotide sequence ID" value="NZ_BDCX01000017.1"/>
</dbReference>
<evidence type="ECO:0000256" key="15">
    <source>
        <dbReference type="ARBA" id="ARBA00030800"/>
    </source>
</evidence>
<evidence type="ECO:0000256" key="16">
    <source>
        <dbReference type="SAM" id="Phobius"/>
    </source>
</evidence>
<dbReference type="SMART" id="SM00387">
    <property type="entry name" value="HATPase_c"/>
    <property type="match status" value="1"/>
</dbReference>
<keyword evidence="10 18" id="KW-0418">Kinase</keyword>
<keyword evidence="6" id="KW-0004">4Fe-4S</keyword>
<dbReference type="GO" id="GO:0000155">
    <property type="term" value="F:phosphorelay sensor kinase activity"/>
    <property type="evidence" value="ECO:0007669"/>
    <property type="project" value="InterPro"/>
</dbReference>
<feature type="transmembrane region" description="Helical" evidence="16">
    <location>
        <begin position="105"/>
        <end position="123"/>
    </location>
</feature>
<evidence type="ECO:0000256" key="11">
    <source>
        <dbReference type="ARBA" id="ARBA00023004"/>
    </source>
</evidence>
<evidence type="ECO:0000256" key="10">
    <source>
        <dbReference type="ARBA" id="ARBA00022777"/>
    </source>
</evidence>
<evidence type="ECO:0000256" key="7">
    <source>
        <dbReference type="ARBA" id="ARBA00022490"/>
    </source>
</evidence>
<dbReference type="InterPro" id="IPR004358">
    <property type="entry name" value="Sig_transdc_His_kin-like_C"/>
</dbReference>
<evidence type="ECO:0000256" key="2">
    <source>
        <dbReference type="ARBA" id="ARBA00001966"/>
    </source>
</evidence>
<evidence type="ECO:0000259" key="17">
    <source>
        <dbReference type="PROSITE" id="PS50109"/>
    </source>
</evidence>
<dbReference type="Gene3D" id="1.20.5.1930">
    <property type="match status" value="1"/>
</dbReference>
<dbReference type="Pfam" id="PF02518">
    <property type="entry name" value="HATPase_c"/>
    <property type="match status" value="1"/>
</dbReference>
<dbReference type="InterPro" id="IPR011712">
    <property type="entry name" value="Sig_transdc_His_kin_sub3_dim/P"/>
</dbReference>
<keyword evidence="16" id="KW-1133">Transmembrane helix</keyword>
<protein>
    <recommendedName>
        <fullName evidence="5">Oxygen sensor histidine kinase NreB</fullName>
        <ecNumber evidence="4">2.7.13.3</ecNumber>
    </recommendedName>
    <alternativeName>
        <fullName evidence="15">Nitrogen regulation protein B</fullName>
    </alternativeName>
</protein>
<feature type="transmembrane region" description="Helical" evidence="16">
    <location>
        <begin position="66"/>
        <end position="93"/>
    </location>
</feature>
<keyword evidence="13" id="KW-0411">Iron-sulfur</keyword>
<evidence type="ECO:0000256" key="5">
    <source>
        <dbReference type="ARBA" id="ARBA00017322"/>
    </source>
</evidence>
<keyword evidence="12" id="KW-0902">Two-component regulatory system</keyword>
<feature type="domain" description="Histidine kinase" evidence="17">
    <location>
        <begin position="300"/>
        <end position="389"/>
    </location>
</feature>
<evidence type="ECO:0000256" key="13">
    <source>
        <dbReference type="ARBA" id="ARBA00023014"/>
    </source>
</evidence>
<dbReference type="Gene3D" id="3.30.565.10">
    <property type="entry name" value="Histidine kinase-like ATPase, C-terminal domain"/>
    <property type="match status" value="1"/>
</dbReference>
<comment type="subcellular location">
    <subcellularLocation>
        <location evidence="3">Cytoplasm</location>
    </subcellularLocation>
</comment>
<evidence type="ECO:0000256" key="9">
    <source>
        <dbReference type="ARBA" id="ARBA00022723"/>
    </source>
</evidence>
<dbReference type="STRING" id="161355.PS9374_06112"/>